<gene>
    <name evidence="1" type="ORF">S12H4_02815</name>
</gene>
<organism evidence="1">
    <name type="scientific">marine sediment metagenome</name>
    <dbReference type="NCBI Taxonomy" id="412755"/>
    <lineage>
        <taxon>unclassified sequences</taxon>
        <taxon>metagenomes</taxon>
        <taxon>ecological metagenomes</taxon>
    </lineage>
</organism>
<proteinExistence type="predicted"/>
<dbReference type="EMBL" id="BARW01000731">
    <property type="protein sequence ID" value="GAI68570.1"/>
    <property type="molecule type" value="Genomic_DNA"/>
</dbReference>
<sequence>MAGFDWYQATIPDENVNNVLEALYGLSDAPKMRHSRGAHGYAHTTVVEDASGPLARVWHGGTHIYPHVIFSGDTTQAGVELIRVAYPKHTVTRVDSREDFGGADTFDRVLPELLDVAKSFRVQVGTAGDHLLTMQGRTVYLGSKSSAVRLRMYDKAAELRAKLASEPVKLAQVPEHLTRIEAQVRPRHSLARQLFAQVEPMAVMGSSPWLREVWRRVCGFELEPVQVSKVWRQSDDERAYSYLLAHYGGLLRRMAQDAGSWDLVGRQIGHDLAERERAKRLHMDHVKPAETQ</sequence>
<protein>
    <submittedName>
        <fullName evidence="1">Uncharacterized protein</fullName>
    </submittedName>
</protein>
<evidence type="ECO:0000313" key="1">
    <source>
        <dbReference type="EMBL" id="GAI68570.1"/>
    </source>
</evidence>
<accession>X1RZE7</accession>
<reference evidence="1" key="1">
    <citation type="journal article" date="2014" name="Front. Microbiol.">
        <title>High frequency of phylogenetically diverse reductive dehalogenase-homologous genes in deep subseafloor sedimentary metagenomes.</title>
        <authorList>
            <person name="Kawai M."/>
            <person name="Futagami T."/>
            <person name="Toyoda A."/>
            <person name="Takaki Y."/>
            <person name="Nishi S."/>
            <person name="Hori S."/>
            <person name="Arai W."/>
            <person name="Tsubouchi T."/>
            <person name="Morono Y."/>
            <person name="Uchiyama I."/>
            <person name="Ito T."/>
            <person name="Fujiyama A."/>
            <person name="Inagaki F."/>
            <person name="Takami H."/>
        </authorList>
    </citation>
    <scope>NUCLEOTIDE SEQUENCE</scope>
    <source>
        <strain evidence="1">Expedition CK06-06</strain>
    </source>
</reference>
<comment type="caution">
    <text evidence="1">The sequence shown here is derived from an EMBL/GenBank/DDBJ whole genome shotgun (WGS) entry which is preliminary data.</text>
</comment>
<name>X1RZE7_9ZZZZ</name>
<dbReference type="AlphaFoldDB" id="X1RZE7"/>